<dbReference type="PANTHER" id="PTHR46797:SF1">
    <property type="entry name" value="METHYLPHOSPHONATE SYNTHASE"/>
    <property type="match status" value="1"/>
</dbReference>
<name>A0A7H0LQD7_9SPHN</name>
<dbReference type="Pfam" id="PF07883">
    <property type="entry name" value="Cupin_2"/>
    <property type="match status" value="1"/>
</dbReference>
<dbReference type="InterPro" id="IPR010982">
    <property type="entry name" value="Lambda_DNA-bd_dom_sf"/>
</dbReference>
<dbReference type="PROSITE" id="PS50943">
    <property type="entry name" value="HTH_CROC1"/>
    <property type="match status" value="1"/>
</dbReference>
<evidence type="ECO:0000313" key="3">
    <source>
        <dbReference type="EMBL" id="QNQ11890.1"/>
    </source>
</evidence>
<evidence type="ECO:0000259" key="2">
    <source>
        <dbReference type="PROSITE" id="PS50943"/>
    </source>
</evidence>
<protein>
    <submittedName>
        <fullName evidence="3">Helix-turn-helix transcriptional regulator</fullName>
    </submittedName>
</protein>
<keyword evidence="1" id="KW-0238">DNA-binding</keyword>
<dbReference type="GO" id="GO:0003677">
    <property type="term" value="F:DNA binding"/>
    <property type="evidence" value="ECO:0007669"/>
    <property type="project" value="UniProtKB-KW"/>
</dbReference>
<organism evidence="3 4">
    <name type="scientific">Sphingomonas alpina</name>
    <dbReference type="NCBI Taxonomy" id="653931"/>
    <lineage>
        <taxon>Bacteria</taxon>
        <taxon>Pseudomonadati</taxon>
        <taxon>Pseudomonadota</taxon>
        <taxon>Alphaproteobacteria</taxon>
        <taxon>Sphingomonadales</taxon>
        <taxon>Sphingomonadaceae</taxon>
        <taxon>Sphingomonas</taxon>
    </lineage>
</organism>
<sequence length="199" mass="21561">MDTDELSLAAPVVPVADTGPPPIGAAIRDRRHRLGLTLQAFADACGLSVPFLSQVERDLAMPSLVSLTSIARALGVDMSYFVGTPLPGQIVRRGAAPEYLKLGGTTSVVYARLSGRHEERKMEALHITVPPGESSPLSHREGEGFWYVLEGELEAWVGNEHFVLGSGDSAHFDQRHAYRMQNAGDTPVRMIWVGTPALF</sequence>
<dbReference type="SUPFAM" id="SSF51182">
    <property type="entry name" value="RmlC-like cupins"/>
    <property type="match status" value="1"/>
</dbReference>
<evidence type="ECO:0000256" key="1">
    <source>
        <dbReference type="ARBA" id="ARBA00023125"/>
    </source>
</evidence>
<reference evidence="3 4" key="1">
    <citation type="submission" date="2020-09" db="EMBL/GenBank/DDBJ databases">
        <title>Sphingomonas sp., a new species isolated from pork steak.</title>
        <authorList>
            <person name="Heidler von Heilborn D."/>
        </authorList>
    </citation>
    <scope>NUCLEOTIDE SEQUENCE [LARGE SCALE GENOMIC DNA]</scope>
    <source>
        <strain evidence="4">S8-3T</strain>
    </source>
</reference>
<dbReference type="GO" id="GO:0003700">
    <property type="term" value="F:DNA-binding transcription factor activity"/>
    <property type="evidence" value="ECO:0007669"/>
    <property type="project" value="TreeGrafter"/>
</dbReference>
<dbReference type="Pfam" id="PF01381">
    <property type="entry name" value="HTH_3"/>
    <property type="match status" value="1"/>
</dbReference>
<dbReference type="InterPro" id="IPR013096">
    <property type="entry name" value="Cupin_2"/>
</dbReference>
<evidence type="ECO:0000313" key="4">
    <source>
        <dbReference type="Proteomes" id="UP000516148"/>
    </source>
</evidence>
<dbReference type="CDD" id="cd02209">
    <property type="entry name" value="cupin_XRE_C"/>
    <property type="match status" value="1"/>
</dbReference>
<accession>A0A7H0LQD7</accession>
<gene>
    <name evidence="3" type="ORF">H3Z74_05925</name>
</gene>
<dbReference type="Gene3D" id="1.10.260.40">
    <property type="entry name" value="lambda repressor-like DNA-binding domains"/>
    <property type="match status" value="1"/>
</dbReference>
<dbReference type="GO" id="GO:0005829">
    <property type="term" value="C:cytosol"/>
    <property type="evidence" value="ECO:0007669"/>
    <property type="project" value="TreeGrafter"/>
</dbReference>
<dbReference type="CDD" id="cd00093">
    <property type="entry name" value="HTH_XRE"/>
    <property type="match status" value="1"/>
</dbReference>
<dbReference type="InterPro" id="IPR001387">
    <property type="entry name" value="Cro/C1-type_HTH"/>
</dbReference>
<proteinExistence type="predicted"/>
<dbReference type="AlphaFoldDB" id="A0A7H0LQD7"/>
<dbReference type="Gene3D" id="2.60.120.10">
    <property type="entry name" value="Jelly Rolls"/>
    <property type="match status" value="1"/>
</dbReference>
<dbReference type="Proteomes" id="UP000516148">
    <property type="component" value="Chromosome"/>
</dbReference>
<dbReference type="InterPro" id="IPR011051">
    <property type="entry name" value="RmlC_Cupin_sf"/>
</dbReference>
<keyword evidence="4" id="KW-1185">Reference proteome</keyword>
<dbReference type="InterPro" id="IPR014710">
    <property type="entry name" value="RmlC-like_jellyroll"/>
</dbReference>
<dbReference type="SUPFAM" id="SSF47413">
    <property type="entry name" value="lambda repressor-like DNA-binding domains"/>
    <property type="match status" value="1"/>
</dbReference>
<dbReference type="InterPro" id="IPR050807">
    <property type="entry name" value="TransReg_Diox_bact_type"/>
</dbReference>
<dbReference type="PANTHER" id="PTHR46797">
    <property type="entry name" value="HTH-TYPE TRANSCRIPTIONAL REGULATOR"/>
    <property type="match status" value="1"/>
</dbReference>
<feature type="domain" description="HTH cro/C1-type" evidence="2">
    <location>
        <begin position="27"/>
        <end position="81"/>
    </location>
</feature>
<dbReference type="RefSeq" id="WP_187764190.1">
    <property type="nucleotide sequence ID" value="NZ_CP061038.1"/>
</dbReference>
<dbReference type="EMBL" id="CP061038">
    <property type="protein sequence ID" value="QNQ11890.1"/>
    <property type="molecule type" value="Genomic_DNA"/>
</dbReference>
<dbReference type="SMART" id="SM00530">
    <property type="entry name" value="HTH_XRE"/>
    <property type="match status" value="1"/>
</dbReference>
<dbReference type="KEGG" id="spap:H3Z74_05925"/>